<protein>
    <recommendedName>
        <fullName evidence="1">Schlafen AlbA-2 domain-containing protein</fullName>
    </recommendedName>
</protein>
<dbReference type="InterPro" id="IPR038461">
    <property type="entry name" value="Schlafen_AlbA_2_dom_sf"/>
</dbReference>
<evidence type="ECO:0000313" key="2">
    <source>
        <dbReference type="EMBL" id="KUN57200.1"/>
    </source>
</evidence>
<reference evidence="2 3" key="1">
    <citation type="submission" date="2015-10" db="EMBL/GenBank/DDBJ databases">
        <title>Draft genome sequence of Streptomyces canus DSM 40017, type strain for the species Streptomyces canus.</title>
        <authorList>
            <person name="Ruckert C."/>
            <person name="Winkler A."/>
            <person name="Kalinowski J."/>
            <person name="Kampfer P."/>
            <person name="Glaeser S."/>
        </authorList>
    </citation>
    <scope>NUCLEOTIDE SEQUENCE [LARGE SCALE GENOMIC DNA]</scope>
    <source>
        <strain evidence="2 3">DSM 40017</strain>
    </source>
</reference>
<name>A0A101RKL2_9ACTN</name>
<dbReference type="Gene3D" id="3.30.950.30">
    <property type="entry name" value="Schlafen, AAA domain"/>
    <property type="match status" value="1"/>
</dbReference>
<comment type="caution">
    <text evidence="2">The sequence shown here is derived from an EMBL/GenBank/DDBJ whole genome shotgun (WGS) entry which is preliminary data.</text>
</comment>
<feature type="domain" description="Schlafen AlbA-2" evidence="1">
    <location>
        <begin position="27"/>
        <end position="140"/>
    </location>
</feature>
<dbReference type="AlphaFoldDB" id="A0A101RKL2"/>
<dbReference type="InterPro" id="IPR007421">
    <property type="entry name" value="Schlafen_AlbA_2_dom"/>
</dbReference>
<dbReference type="Proteomes" id="UP000053669">
    <property type="component" value="Unassembled WGS sequence"/>
</dbReference>
<dbReference type="RefSeq" id="WP_059211739.1">
    <property type="nucleotide sequence ID" value="NZ_KQ948685.1"/>
</dbReference>
<evidence type="ECO:0000313" key="3">
    <source>
        <dbReference type="Proteomes" id="UP000053669"/>
    </source>
</evidence>
<evidence type="ECO:0000259" key="1">
    <source>
        <dbReference type="Pfam" id="PF04326"/>
    </source>
</evidence>
<accession>A0A101RKL2</accession>
<dbReference type="Pfam" id="PF04326">
    <property type="entry name" value="SLFN_AlbA_2"/>
    <property type="match status" value="1"/>
</dbReference>
<dbReference type="EMBL" id="LMWU01000077">
    <property type="protein sequence ID" value="KUN57200.1"/>
    <property type="molecule type" value="Genomic_DNA"/>
</dbReference>
<proteinExistence type="predicted"/>
<gene>
    <name evidence="2" type="ORF">AQJ46_48360</name>
</gene>
<organism evidence="2 3">
    <name type="scientific">Streptomyces canus</name>
    <dbReference type="NCBI Taxonomy" id="58343"/>
    <lineage>
        <taxon>Bacteria</taxon>
        <taxon>Bacillati</taxon>
        <taxon>Actinomycetota</taxon>
        <taxon>Actinomycetes</taxon>
        <taxon>Kitasatosporales</taxon>
        <taxon>Streptomycetaceae</taxon>
        <taxon>Streptomyces</taxon>
        <taxon>Streptomyces aurantiacus group</taxon>
    </lineage>
</organism>
<sequence>MTVVDSRVRIVTLLAQQQPEAVVGMPESEWVDFKGVGPKGPYDLSLESKKYELAKDVAAFANAAGGLLVCGFKATRRPTDLHEAVVEPVPFAKRLVNTERYKAVIADLVRPSIDIEFSWYDDPGDPDLGYLVIEVQALPESARWALVTKTLNENGKLVTGGVTIPKRHGDDTRYLPPDTVYQLVNSGLRGGPAMELGLAVAGGSAVNVAVADSVIETLVERRRRALLASLPQAEQRPRRQREGVALSDKQQQAVDGLLRLREVAASSLSHTLSRELRTPQEYREEVDAYLEKCRAGLAPMLEQAAALRRDPLVLRLENRSDAMLRQVQLIATLDPGYRAIVRIPDVLPDLSEIPWPEPPAPFGSKTLAARMGVSAGIPSIGLPAARRGPSVSRLPEYTSSEEGLVITYPPVDLRAHANVLLPPVVVYGCPSTDGAAALRWTATCTNLDGRHEEAFRMPVDQLGVTLPPDAEHPELAVT</sequence>